<dbReference type="PANTHER" id="PTHR30136">
    <property type="entry name" value="HELIX-TURN-HELIX TRANSCRIPTIONAL REGULATOR, ICLR FAMILY"/>
    <property type="match status" value="1"/>
</dbReference>
<dbReference type="SUPFAM" id="SSF55781">
    <property type="entry name" value="GAF domain-like"/>
    <property type="match status" value="1"/>
</dbReference>
<dbReference type="InterPro" id="IPR036390">
    <property type="entry name" value="WH_DNA-bd_sf"/>
</dbReference>
<keyword evidence="1" id="KW-0805">Transcription regulation</keyword>
<dbReference type="GO" id="GO:0003677">
    <property type="term" value="F:DNA binding"/>
    <property type="evidence" value="ECO:0007669"/>
    <property type="project" value="UniProtKB-KW"/>
</dbReference>
<evidence type="ECO:0000256" key="1">
    <source>
        <dbReference type="ARBA" id="ARBA00023015"/>
    </source>
</evidence>
<evidence type="ECO:0000256" key="2">
    <source>
        <dbReference type="ARBA" id="ARBA00023125"/>
    </source>
</evidence>
<dbReference type="InterPro" id="IPR014757">
    <property type="entry name" value="Tscrpt_reg_IclR_C"/>
</dbReference>
<reference evidence="6 7" key="1">
    <citation type="submission" date="2017-02" db="EMBL/GenBank/DDBJ databases">
        <authorList>
            <person name="Peterson S.W."/>
        </authorList>
    </citation>
    <scope>NUCLEOTIDE SEQUENCE [LARGE SCALE GENOMIC DNA]</scope>
    <source>
        <strain evidence="6 7">DSM 22323</strain>
    </source>
</reference>
<gene>
    <name evidence="6" type="ORF">SAMN05660477_01318</name>
</gene>
<evidence type="ECO:0000259" key="4">
    <source>
        <dbReference type="PROSITE" id="PS51077"/>
    </source>
</evidence>
<dbReference type="InterPro" id="IPR005471">
    <property type="entry name" value="Tscrpt_reg_IclR_N"/>
</dbReference>
<sequence>MEEGKKKRGIQSINVGFSILKALMQSQYPLPLKEISEQIGLSPSKIHSYLVSFQEEEMVQQNPETGFYSLGTSCLKLGLAYLDQFDLTELCKPHMRQLANDLGHTIFLGVWGNRGPTIIYRLDGTYSETLFDLRIGSVLPILTSAVGKNFAAHLPENRVMPSLIEELKSNKGELNLDENLRNVEEMLATIKKDGISQGRAEMLSDLTAISVPIFDFSNNMIAGLTIMGKIGGLDDRINGSAAKMLKQAAFEISQKRGYKVLEQNN</sequence>
<feature type="domain" description="HTH iclR-type" evidence="4">
    <location>
        <begin position="10"/>
        <end position="72"/>
    </location>
</feature>
<dbReference type="GO" id="GO:0003700">
    <property type="term" value="F:DNA-binding transcription factor activity"/>
    <property type="evidence" value="ECO:0007669"/>
    <property type="project" value="TreeGrafter"/>
</dbReference>
<organism evidence="6 7">
    <name type="scientific">Soonwooa buanensis</name>
    <dbReference type="NCBI Taxonomy" id="619805"/>
    <lineage>
        <taxon>Bacteria</taxon>
        <taxon>Pseudomonadati</taxon>
        <taxon>Bacteroidota</taxon>
        <taxon>Flavobacteriia</taxon>
        <taxon>Flavobacteriales</taxon>
        <taxon>Weeksellaceae</taxon>
        <taxon>Chryseobacterium group</taxon>
        <taxon>Soonwooa</taxon>
    </lineage>
</organism>
<dbReference type="Gene3D" id="1.10.10.10">
    <property type="entry name" value="Winged helix-like DNA-binding domain superfamily/Winged helix DNA-binding domain"/>
    <property type="match status" value="1"/>
</dbReference>
<dbReference type="PROSITE" id="PS51078">
    <property type="entry name" value="ICLR_ED"/>
    <property type="match status" value="1"/>
</dbReference>
<dbReference type="SMART" id="SM00346">
    <property type="entry name" value="HTH_ICLR"/>
    <property type="match status" value="1"/>
</dbReference>
<keyword evidence="7" id="KW-1185">Reference proteome</keyword>
<evidence type="ECO:0000256" key="3">
    <source>
        <dbReference type="ARBA" id="ARBA00023163"/>
    </source>
</evidence>
<dbReference type="Gene3D" id="3.30.450.40">
    <property type="match status" value="1"/>
</dbReference>
<dbReference type="Pfam" id="PF01614">
    <property type="entry name" value="IclR_C"/>
    <property type="match status" value="1"/>
</dbReference>
<dbReference type="PANTHER" id="PTHR30136:SF8">
    <property type="entry name" value="TRANSCRIPTIONAL REGULATORY PROTEIN"/>
    <property type="match status" value="1"/>
</dbReference>
<evidence type="ECO:0000313" key="6">
    <source>
        <dbReference type="EMBL" id="SKB81968.1"/>
    </source>
</evidence>
<accession>A0A1T5EDT1</accession>
<dbReference type="SUPFAM" id="SSF46785">
    <property type="entry name" value="Winged helix' DNA-binding domain"/>
    <property type="match status" value="1"/>
</dbReference>
<dbReference type="OrthoDB" id="8524622at2"/>
<dbReference type="GO" id="GO:0045892">
    <property type="term" value="P:negative regulation of DNA-templated transcription"/>
    <property type="evidence" value="ECO:0007669"/>
    <property type="project" value="TreeGrafter"/>
</dbReference>
<dbReference type="Pfam" id="PF09339">
    <property type="entry name" value="HTH_IclR"/>
    <property type="match status" value="1"/>
</dbReference>
<dbReference type="Proteomes" id="UP000191112">
    <property type="component" value="Unassembled WGS sequence"/>
</dbReference>
<dbReference type="RefSeq" id="WP_079666580.1">
    <property type="nucleotide sequence ID" value="NZ_FUYZ01000003.1"/>
</dbReference>
<keyword evidence="2" id="KW-0238">DNA-binding</keyword>
<evidence type="ECO:0000259" key="5">
    <source>
        <dbReference type="PROSITE" id="PS51078"/>
    </source>
</evidence>
<feature type="domain" description="IclR-ED" evidence="5">
    <location>
        <begin position="73"/>
        <end position="258"/>
    </location>
</feature>
<dbReference type="InterPro" id="IPR029016">
    <property type="entry name" value="GAF-like_dom_sf"/>
</dbReference>
<dbReference type="STRING" id="619805.SAMN05660477_01318"/>
<name>A0A1T5EDT1_9FLAO</name>
<evidence type="ECO:0000313" key="7">
    <source>
        <dbReference type="Proteomes" id="UP000191112"/>
    </source>
</evidence>
<dbReference type="InterPro" id="IPR050707">
    <property type="entry name" value="HTH_MetabolicPath_Reg"/>
</dbReference>
<dbReference type="AlphaFoldDB" id="A0A1T5EDT1"/>
<proteinExistence type="predicted"/>
<dbReference type="EMBL" id="FUYZ01000003">
    <property type="protein sequence ID" value="SKB81968.1"/>
    <property type="molecule type" value="Genomic_DNA"/>
</dbReference>
<dbReference type="PROSITE" id="PS51077">
    <property type="entry name" value="HTH_ICLR"/>
    <property type="match status" value="1"/>
</dbReference>
<protein>
    <submittedName>
        <fullName evidence="6">Transcriptional regulator, IclR family</fullName>
    </submittedName>
</protein>
<keyword evidence="3" id="KW-0804">Transcription</keyword>
<dbReference type="InterPro" id="IPR036388">
    <property type="entry name" value="WH-like_DNA-bd_sf"/>
</dbReference>